<dbReference type="AlphaFoldDB" id="A0A0C2JZ95"/>
<dbReference type="EMBL" id="JWZT01000115">
    <property type="protein sequence ID" value="KII74978.1"/>
    <property type="molecule type" value="Genomic_DNA"/>
</dbReference>
<dbReference type="Proteomes" id="UP000031668">
    <property type="component" value="Unassembled WGS sequence"/>
</dbReference>
<comment type="caution">
    <text evidence="1">The sequence shown here is derived from an EMBL/GenBank/DDBJ whole genome shotgun (WGS) entry which is preliminary data.</text>
</comment>
<gene>
    <name evidence="1" type="ORF">RF11_05043</name>
</gene>
<evidence type="ECO:0008006" key="3">
    <source>
        <dbReference type="Google" id="ProtNLM"/>
    </source>
</evidence>
<keyword evidence="2" id="KW-1185">Reference proteome</keyword>
<organism evidence="1 2">
    <name type="scientific">Thelohanellus kitauei</name>
    <name type="common">Myxosporean</name>
    <dbReference type="NCBI Taxonomy" id="669202"/>
    <lineage>
        <taxon>Eukaryota</taxon>
        <taxon>Metazoa</taxon>
        <taxon>Cnidaria</taxon>
        <taxon>Myxozoa</taxon>
        <taxon>Myxosporea</taxon>
        <taxon>Bivalvulida</taxon>
        <taxon>Platysporina</taxon>
        <taxon>Myxobolidae</taxon>
        <taxon>Thelohanellus</taxon>
    </lineage>
</organism>
<protein>
    <recommendedName>
        <fullName evidence="3">Retrotransposon gag domain-containing protein</fullName>
    </recommendedName>
</protein>
<dbReference type="PANTHER" id="PTHR33198:SF19">
    <property type="entry name" value="CCHC-TYPE DOMAIN-CONTAINING PROTEIN"/>
    <property type="match status" value="1"/>
</dbReference>
<dbReference type="PANTHER" id="PTHR33198">
    <property type="entry name" value="ANK_REP_REGION DOMAIN-CONTAINING PROTEIN-RELATED"/>
    <property type="match status" value="1"/>
</dbReference>
<name>A0A0C2JZ95_THEKT</name>
<accession>A0A0C2JZ95</accession>
<reference evidence="1 2" key="1">
    <citation type="journal article" date="2014" name="Genome Biol. Evol.">
        <title>The genome of the myxosporean Thelohanellus kitauei shows adaptations to nutrient acquisition within its fish host.</title>
        <authorList>
            <person name="Yang Y."/>
            <person name="Xiong J."/>
            <person name="Zhou Z."/>
            <person name="Huo F."/>
            <person name="Miao W."/>
            <person name="Ran C."/>
            <person name="Liu Y."/>
            <person name="Zhang J."/>
            <person name="Feng J."/>
            <person name="Wang M."/>
            <person name="Wang M."/>
            <person name="Wang L."/>
            <person name="Yao B."/>
        </authorList>
    </citation>
    <scope>NUCLEOTIDE SEQUENCE [LARGE SCALE GENOMIC DNA]</scope>
    <source>
        <strain evidence="1">Wuqing</strain>
    </source>
</reference>
<evidence type="ECO:0000313" key="2">
    <source>
        <dbReference type="Proteomes" id="UP000031668"/>
    </source>
</evidence>
<proteinExistence type="predicted"/>
<sequence length="152" mass="17848">MNWPIYAIDLIEVTDEIRGGHLKDKFTEKSETWNSYKNRLIRALKITILKTSGSETKVLCFLQHVGSEVNNILTTHFHPQDMEDIPFDYIIAYSENHFESKPPLLVRRMQSQNRKRDDSESVENYIMALKTLAAHYEFGGNNEERIRDQFII</sequence>
<evidence type="ECO:0000313" key="1">
    <source>
        <dbReference type="EMBL" id="KII74978.1"/>
    </source>
</evidence>
<dbReference type="OrthoDB" id="6496131at2759"/>